<evidence type="ECO:0000313" key="3">
    <source>
        <dbReference type="Proteomes" id="UP000198847"/>
    </source>
</evidence>
<name>A0A1H8SSM7_9FIRM</name>
<feature type="coiled-coil region" evidence="1">
    <location>
        <begin position="46"/>
        <end position="81"/>
    </location>
</feature>
<dbReference type="Proteomes" id="UP000198847">
    <property type="component" value="Unassembled WGS sequence"/>
</dbReference>
<keyword evidence="1" id="KW-0175">Coiled coil</keyword>
<dbReference type="STRING" id="112903.SAMN04490178_105170"/>
<dbReference type="InterPro" id="IPR013367">
    <property type="entry name" value="Flagellar_put"/>
</dbReference>
<keyword evidence="2" id="KW-0966">Cell projection</keyword>
<keyword evidence="2" id="KW-0969">Cilium</keyword>
<dbReference type="Pfam" id="PF12611">
    <property type="entry name" value="Flagellar_put"/>
    <property type="match status" value="1"/>
</dbReference>
<organism evidence="2 3">
    <name type="scientific">Propionispora vibrioides</name>
    <dbReference type="NCBI Taxonomy" id="112903"/>
    <lineage>
        <taxon>Bacteria</taxon>
        <taxon>Bacillati</taxon>
        <taxon>Bacillota</taxon>
        <taxon>Negativicutes</taxon>
        <taxon>Selenomonadales</taxon>
        <taxon>Sporomusaceae</taxon>
        <taxon>Propionispora</taxon>
    </lineage>
</organism>
<dbReference type="AlphaFoldDB" id="A0A1H8SSM7"/>
<keyword evidence="2" id="KW-0282">Flagellum</keyword>
<evidence type="ECO:0000256" key="1">
    <source>
        <dbReference type="SAM" id="Coils"/>
    </source>
</evidence>
<gene>
    <name evidence="2" type="ORF">SAMN04490178_105170</name>
</gene>
<proteinExistence type="predicted"/>
<protein>
    <submittedName>
        <fullName evidence="2">Flagellar operon protein</fullName>
    </submittedName>
</protein>
<dbReference type="EMBL" id="FODY01000005">
    <property type="protein sequence ID" value="SEO81358.1"/>
    <property type="molecule type" value="Genomic_DNA"/>
</dbReference>
<dbReference type="NCBIfam" id="TIGR02530">
    <property type="entry name" value="flg_new"/>
    <property type="match status" value="1"/>
</dbReference>
<dbReference type="OrthoDB" id="165650at2"/>
<sequence>MTDNRIYYPQQPVLPVSYSTQETKTTGKSTNSSDFNQILTEKLSGVKFSQHALQRLQSRNIQLKQEELDKLDTAVNKAASKGARESLVLMNNLALVVSVANKTVITAMDGASMKDNVFTNIDSAVIV</sequence>
<accession>A0A1H8SSM7</accession>
<reference evidence="2 3" key="1">
    <citation type="submission" date="2016-10" db="EMBL/GenBank/DDBJ databases">
        <authorList>
            <person name="de Groot N.N."/>
        </authorList>
    </citation>
    <scope>NUCLEOTIDE SEQUENCE [LARGE SCALE GENOMIC DNA]</scope>
    <source>
        <strain evidence="2 3">DSM 13305</strain>
    </source>
</reference>
<keyword evidence="3" id="KW-1185">Reference proteome</keyword>
<evidence type="ECO:0000313" key="2">
    <source>
        <dbReference type="EMBL" id="SEO81358.1"/>
    </source>
</evidence>
<dbReference type="RefSeq" id="WP_091744936.1">
    <property type="nucleotide sequence ID" value="NZ_FODY01000005.1"/>
</dbReference>